<dbReference type="GO" id="GO:0009003">
    <property type="term" value="F:signal peptidase activity"/>
    <property type="evidence" value="ECO:0007669"/>
    <property type="project" value="UniProtKB-EC"/>
</dbReference>
<dbReference type="NCBIfam" id="TIGR02227">
    <property type="entry name" value="sigpep_I_bact"/>
    <property type="match status" value="1"/>
</dbReference>
<accession>A0ABV6YMB0</accession>
<dbReference type="CDD" id="cd06530">
    <property type="entry name" value="S26_SPase_I"/>
    <property type="match status" value="1"/>
</dbReference>
<proteinExistence type="inferred from homology"/>
<comment type="caution">
    <text evidence="7">The sequence shown here is derived from an EMBL/GenBank/DDBJ whole genome shotgun (WGS) entry which is preliminary data.</text>
</comment>
<dbReference type="InterPro" id="IPR019533">
    <property type="entry name" value="Peptidase_S26"/>
</dbReference>
<dbReference type="SUPFAM" id="SSF51306">
    <property type="entry name" value="LexA/Signal peptidase"/>
    <property type="match status" value="1"/>
</dbReference>
<evidence type="ECO:0000256" key="4">
    <source>
        <dbReference type="ARBA" id="ARBA00022801"/>
    </source>
</evidence>
<evidence type="ECO:0000256" key="5">
    <source>
        <dbReference type="RuleBase" id="RU362042"/>
    </source>
</evidence>
<dbReference type="PROSITE" id="PS00761">
    <property type="entry name" value="SPASE_I_3"/>
    <property type="match status" value="1"/>
</dbReference>
<organism evidence="7 8">
    <name type="scientific">Eiseniibacteriota bacterium</name>
    <dbReference type="NCBI Taxonomy" id="2212470"/>
    <lineage>
        <taxon>Bacteria</taxon>
        <taxon>Candidatus Eiseniibacteriota</taxon>
    </lineage>
</organism>
<sequence>MPRTREEWNAEGREWGKTIVIVLIIFIPMITFVIQGYRIPSGSMEDTLLIGDFLFADKITYGARIPFIDGKRLPGLRDPEPGDIVIFKSPRNGETLIKRCVAVGGQTVEMRKKILFVDGVKAEEPFVKLTSRDPIPRIDTFGPITIKEGTIFCLGDNRDASADSRFFGPVDLSLVIAKADVLYFSFDTKKYLPRLKRIGKLL</sequence>
<dbReference type="PANTHER" id="PTHR43390:SF1">
    <property type="entry name" value="CHLOROPLAST PROCESSING PEPTIDASE"/>
    <property type="match status" value="1"/>
</dbReference>
<dbReference type="PRINTS" id="PR00727">
    <property type="entry name" value="LEADERPTASE"/>
</dbReference>
<dbReference type="Gene3D" id="2.10.109.10">
    <property type="entry name" value="Umud Fragment, subunit A"/>
    <property type="match status" value="1"/>
</dbReference>
<feature type="transmembrane region" description="Helical" evidence="5">
    <location>
        <begin position="15"/>
        <end position="34"/>
    </location>
</feature>
<comment type="similarity">
    <text evidence="2 5">Belongs to the peptidase S26 family.</text>
</comment>
<protein>
    <recommendedName>
        <fullName evidence="3 5">Signal peptidase I</fullName>
        <ecNumber evidence="3 5">3.4.21.89</ecNumber>
    </recommendedName>
</protein>
<evidence type="ECO:0000256" key="3">
    <source>
        <dbReference type="ARBA" id="ARBA00013208"/>
    </source>
</evidence>
<evidence type="ECO:0000256" key="2">
    <source>
        <dbReference type="ARBA" id="ARBA00009370"/>
    </source>
</evidence>
<dbReference type="EMBL" id="JBHPKH010000176">
    <property type="protein sequence ID" value="MFC1573471.1"/>
    <property type="molecule type" value="Genomic_DNA"/>
</dbReference>
<evidence type="ECO:0000259" key="6">
    <source>
        <dbReference type="Pfam" id="PF10502"/>
    </source>
</evidence>
<keyword evidence="5" id="KW-0645">Protease</keyword>
<dbReference type="InterPro" id="IPR000223">
    <property type="entry name" value="Pept_S26A_signal_pept_1"/>
</dbReference>
<dbReference type="EC" id="3.4.21.89" evidence="3 5"/>
<reference evidence="7 8" key="1">
    <citation type="submission" date="2024-09" db="EMBL/GenBank/DDBJ databases">
        <authorList>
            <person name="D'Angelo T."/>
        </authorList>
    </citation>
    <scope>NUCLEOTIDE SEQUENCE [LARGE SCALE GENOMIC DNA]</scope>
    <source>
        <strain evidence="7">SAG AM-320-E07</strain>
    </source>
</reference>
<keyword evidence="5" id="KW-0472">Membrane</keyword>
<dbReference type="InterPro" id="IPR019758">
    <property type="entry name" value="Pept_S26A_signal_pept_1_CS"/>
</dbReference>
<keyword evidence="5" id="KW-0812">Transmembrane</keyword>
<gene>
    <name evidence="7" type="primary">lepB</name>
    <name evidence="7" type="ORF">ACFL6M_07740</name>
</gene>
<evidence type="ECO:0000313" key="8">
    <source>
        <dbReference type="Proteomes" id="UP001593833"/>
    </source>
</evidence>
<evidence type="ECO:0000313" key="7">
    <source>
        <dbReference type="EMBL" id="MFC1573471.1"/>
    </source>
</evidence>
<comment type="subcellular location">
    <subcellularLocation>
        <location evidence="5">Membrane</location>
        <topology evidence="5">Single-pass type II membrane protein</topology>
    </subcellularLocation>
</comment>
<keyword evidence="5" id="KW-1133">Transmembrane helix</keyword>
<name>A0ABV6YMB0_UNCEI</name>
<feature type="domain" description="Peptidase S26" evidence="6">
    <location>
        <begin position="13"/>
        <end position="183"/>
    </location>
</feature>
<dbReference type="Proteomes" id="UP001593833">
    <property type="component" value="Unassembled WGS sequence"/>
</dbReference>
<dbReference type="InterPro" id="IPR036286">
    <property type="entry name" value="LexA/Signal_pep-like_sf"/>
</dbReference>
<keyword evidence="8" id="KW-1185">Reference proteome</keyword>
<dbReference type="Pfam" id="PF10502">
    <property type="entry name" value="Peptidase_S26"/>
    <property type="match status" value="1"/>
</dbReference>
<comment type="catalytic activity">
    <reaction evidence="1 5">
        <text>Cleavage of hydrophobic, N-terminal signal or leader sequences from secreted and periplasmic proteins.</text>
        <dbReference type="EC" id="3.4.21.89"/>
    </reaction>
</comment>
<keyword evidence="4 5" id="KW-0378">Hydrolase</keyword>
<dbReference type="PANTHER" id="PTHR43390">
    <property type="entry name" value="SIGNAL PEPTIDASE I"/>
    <property type="match status" value="1"/>
</dbReference>
<evidence type="ECO:0000256" key="1">
    <source>
        <dbReference type="ARBA" id="ARBA00000677"/>
    </source>
</evidence>